<dbReference type="Pfam" id="PF03321">
    <property type="entry name" value="GH3"/>
    <property type="match status" value="1"/>
</dbReference>
<proteinExistence type="predicted"/>
<dbReference type="PANTHER" id="PTHR31901">
    <property type="entry name" value="GH3 DOMAIN-CONTAINING PROTEIN"/>
    <property type="match status" value="1"/>
</dbReference>
<comment type="caution">
    <text evidence="3">The sequence shown here is derived from an EMBL/GenBank/DDBJ whole genome shotgun (WGS) entry which is preliminary data.</text>
</comment>
<dbReference type="PANTHER" id="PTHR31901:SF9">
    <property type="entry name" value="GH3 DOMAIN-CONTAINING PROTEIN"/>
    <property type="match status" value="1"/>
</dbReference>
<dbReference type="AlphaFoldDB" id="A0A2D0N800"/>
<dbReference type="InterPro" id="IPR004993">
    <property type="entry name" value="GH3"/>
</dbReference>
<evidence type="ECO:0008006" key="5">
    <source>
        <dbReference type="Google" id="ProtNLM"/>
    </source>
</evidence>
<evidence type="ECO:0000313" key="3">
    <source>
        <dbReference type="EMBL" id="PHN04269.1"/>
    </source>
</evidence>
<accession>A0A2D0N800</accession>
<gene>
    <name evidence="3" type="ORF">CRP01_22160</name>
</gene>
<protein>
    <recommendedName>
        <fullName evidence="5">GH3 auxin-responsive promoter</fullName>
    </recommendedName>
</protein>
<feature type="domain" description="GH3 middle" evidence="1">
    <location>
        <begin position="298"/>
        <end position="365"/>
    </location>
</feature>
<evidence type="ECO:0000313" key="4">
    <source>
        <dbReference type="Proteomes" id="UP000223913"/>
    </source>
</evidence>
<reference evidence="3 4" key="1">
    <citation type="submission" date="2017-10" db="EMBL/GenBank/DDBJ databases">
        <title>The draft genome sequence of Lewinella nigricans NBRC 102662.</title>
        <authorList>
            <person name="Wang K."/>
        </authorList>
    </citation>
    <scope>NUCLEOTIDE SEQUENCE [LARGE SCALE GENOMIC DNA]</scope>
    <source>
        <strain evidence="3 4">NBRC 102662</strain>
    </source>
</reference>
<dbReference type="Proteomes" id="UP000223913">
    <property type="component" value="Unassembled WGS sequence"/>
</dbReference>
<dbReference type="GO" id="GO:0005737">
    <property type="term" value="C:cytoplasm"/>
    <property type="evidence" value="ECO:0007669"/>
    <property type="project" value="TreeGrafter"/>
</dbReference>
<dbReference type="EMBL" id="PDUD01000026">
    <property type="protein sequence ID" value="PHN04269.1"/>
    <property type="molecule type" value="Genomic_DNA"/>
</dbReference>
<evidence type="ECO:0000259" key="2">
    <source>
        <dbReference type="Pfam" id="PF23572"/>
    </source>
</evidence>
<dbReference type="RefSeq" id="WP_099152295.1">
    <property type="nucleotide sequence ID" value="NZ_PDUD01000026.1"/>
</dbReference>
<organism evidence="3 4">
    <name type="scientific">Flavilitoribacter nigricans (strain ATCC 23147 / DSM 23189 / NBRC 102662 / NCIMB 1420 / SS-2)</name>
    <name type="common">Lewinella nigricans</name>
    <dbReference type="NCBI Taxonomy" id="1122177"/>
    <lineage>
        <taxon>Bacteria</taxon>
        <taxon>Pseudomonadati</taxon>
        <taxon>Bacteroidota</taxon>
        <taxon>Saprospiria</taxon>
        <taxon>Saprospirales</taxon>
        <taxon>Lewinellaceae</taxon>
        <taxon>Flavilitoribacter</taxon>
    </lineage>
</organism>
<feature type="domain" description="GH3 C-terminal" evidence="2">
    <location>
        <begin position="382"/>
        <end position="495"/>
    </location>
</feature>
<dbReference type="Pfam" id="PF23572">
    <property type="entry name" value="GH3_C"/>
    <property type="match status" value="1"/>
</dbReference>
<keyword evidence="4" id="KW-1185">Reference proteome</keyword>
<dbReference type="OrthoDB" id="5678283at2"/>
<sequence>MRKWINRSFRWYYQQRYRRIERFSRHPHEIQRALWKQLIEAGRHTEWGLIYDYRSLRDPMAYGKRVPLQNYDELKPYIERMMMGEKDVLWNGTIKWFSKSSGTTSDKSKYIPVSRQNLFQCHIRGTWDTMTLLYHNRPDARQFECKSMLMGGSLSPFEPYPKTMVGDVSAIMIHNMPFVGRPFFTPDFETALLDDWEVKLEKLAQAGAAEPNIVMIGGVPTWTVVLMRRILEITGKENMLEVWPNFQAYIHGGVSFRPYREQFRQFFPDDKVNYQEIYNATEGYFAAQDDFTRDDMLLLLDNGIYYEFLPMDAWDQKEPQAIPLWEVETGKHYALVISTNAGLWRYTPGDTVMFTSTDPYRVRVTGRTKHFVNAFGEEVVVENTDKALAETCQLLNATVTDYTVAPVYFKGNGKGSHEWLIEFEKPPVDVDAFGQLLDANLQKINSDYEAKRHKDIALECLQIKSLPKGTFHSWLRSKGKIGGQHKVPRLANHREHVEEILEFLEK</sequence>
<name>A0A2D0N800_FLAN2</name>
<evidence type="ECO:0000259" key="1">
    <source>
        <dbReference type="Pfam" id="PF23571"/>
    </source>
</evidence>
<dbReference type="Pfam" id="PF23571">
    <property type="entry name" value="GH3_M"/>
    <property type="match status" value="1"/>
</dbReference>
<dbReference type="InterPro" id="IPR055378">
    <property type="entry name" value="GH3_C"/>
</dbReference>
<dbReference type="GO" id="GO:0016881">
    <property type="term" value="F:acid-amino acid ligase activity"/>
    <property type="evidence" value="ECO:0007669"/>
    <property type="project" value="TreeGrafter"/>
</dbReference>
<dbReference type="InterPro" id="IPR055377">
    <property type="entry name" value="GH3_M"/>
</dbReference>